<accession>A0AA35T816</accession>
<dbReference type="AlphaFoldDB" id="A0AA35T816"/>
<reference evidence="1" key="1">
    <citation type="submission" date="2023-03" db="EMBL/GenBank/DDBJ databases">
        <authorList>
            <person name="Steffen K."/>
            <person name="Cardenas P."/>
        </authorList>
    </citation>
    <scope>NUCLEOTIDE SEQUENCE</scope>
</reference>
<name>A0AA35T816_GEOBA</name>
<sequence>MATSTSSTPTSSSLATTDYVSRLSYLRHLGSSSVPGPSGVVVSAFPAT</sequence>
<organism evidence="1 2">
    <name type="scientific">Geodia barretti</name>
    <name type="common">Barrett's horny sponge</name>
    <dbReference type="NCBI Taxonomy" id="519541"/>
    <lineage>
        <taxon>Eukaryota</taxon>
        <taxon>Metazoa</taxon>
        <taxon>Porifera</taxon>
        <taxon>Demospongiae</taxon>
        <taxon>Heteroscleromorpha</taxon>
        <taxon>Tetractinellida</taxon>
        <taxon>Astrophorina</taxon>
        <taxon>Geodiidae</taxon>
        <taxon>Geodia</taxon>
    </lineage>
</organism>
<proteinExistence type="predicted"/>
<dbReference type="EMBL" id="CASHTH010003234">
    <property type="protein sequence ID" value="CAI8042051.1"/>
    <property type="molecule type" value="Genomic_DNA"/>
</dbReference>
<evidence type="ECO:0000313" key="2">
    <source>
        <dbReference type="Proteomes" id="UP001174909"/>
    </source>
</evidence>
<gene>
    <name evidence="1" type="ORF">GBAR_LOCUS23356</name>
</gene>
<protein>
    <submittedName>
        <fullName evidence="1">Uncharacterized protein</fullName>
    </submittedName>
</protein>
<evidence type="ECO:0000313" key="1">
    <source>
        <dbReference type="EMBL" id="CAI8042051.1"/>
    </source>
</evidence>
<comment type="caution">
    <text evidence="1">The sequence shown here is derived from an EMBL/GenBank/DDBJ whole genome shotgun (WGS) entry which is preliminary data.</text>
</comment>
<keyword evidence="2" id="KW-1185">Reference proteome</keyword>
<feature type="non-terminal residue" evidence="1">
    <location>
        <position position="48"/>
    </location>
</feature>
<dbReference type="Proteomes" id="UP001174909">
    <property type="component" value="Unassembled WGS sequence"/>
</dbReference>